<evidence type="ECO:0008006" key="16">
    <source>
        <dbReference type="Google" id="ProtNLM"/>
    </source>
</evidence>
<dbReference type="OrthoDB" id="9798188at2"/>
<evidence type="ECO:0000256" key="2">
    <source>
        <dbReference type="ARBA" id="ARBA00006337"/>
    </source>
</evidence>
<dbReference type="SMART" id="SM01091">
    <property type="entry name" value="CorC_HlyC"/>
    <property type="match status" value="1"/>
</dbReference>
<dbReference type="PROSITE" id="PS51371">
    <property type="entry name" value="CBS"/>
    <property type="match status" value="2"/>
</dbReference>
<evidence type="ECO:0000259" key="12">
    <source>
        <dbReference type="PROSITE" id="PS51371"/>
    </source>
</evidence>
<evidence type="ECO:0000256" key="9">
    <source>
        <dbReference type="PROSITE-ProRule" id="PRU00703"/>
    </source>
</evidence>
<dbReference type="RefSeq" id="WP_072581720.1">
    <property type="nucleotide sequence ID" value="NZ_CP016020.1"/>
</dbReference>
<dbReference type="Gene3D" id="3.10.580.10">
    <property type="entry name" value="CBS-domain"/>
    <property type="match status" value="1"/>
</dbReference>
<evidence type="ECO:0000256" key="7">
    <source>
        <dbReference type="ARBA" id="ARBA00023122"/>
    </source>
</evidence>
<dbReference type="STRING" id="1547283.A9C19_03220"/>
<dbReference type="InterPro" id="IPR000644">
    <property type="entry name" value="CBS_dom"/>
</dbReference>
<feature type="transmembrane region" description="Helical" evidence="11">
    <location>
        <begin position="133"/>
        <end position="156"/>
    </location>
</feature>
<evidence type="ECO:0000256" key="11">
    <source>
        <dbReference type="SAM" id="Phobius"/>
    </source>
</evidence>
<dbReference type="KEGG" id="bwh:A9C19_03220"/>
<dbReference type="GO" id="GO:0005886">
    <property type="term" value="C:plasma membrane"/>
    <property type="evidence" value="ECO:0007669"/>
    <property type="project" value="UniProtKB-SubCell"/>
</dbReference>
<feature type="domain" description="CBS" evidence="12">
    <location>
        <begin position="220"/>
        <end position="279"/>
    </location>
</feature>
<evidence type="ECO:0000256" key="8">
    <source>
        <dbReference type="ARBA" id="ARBA00023136"/>
    </source>
</evidence>
<evidence type="ECO:0000256" key="4">
    <source>
        <dbReference type="ARBA" id="ARBA00022692"/>
    </source>
</evidence>
<dbReference type="PANTHER" id="PTHR43099">
    <property type="entry name" value="UPF0053 PROTEIN YRKA"/>
    <property type="match status" value="1"/>
</dbReference>
<dbReference type="Pfam" id="PF01595">
    <property type="entry name" value="CNNM"/>
    <property type="match status" value="1"/>
</dbReference>
<dbReference type="GO" id="GO:0050660">
    <property type="term" value="F:flavin adenine dinucleotide binding"/>
    <property type="evidence" value="ECO:0007669"/>
    <property type="project" value="InterPro"/>
</dbReference>
<sequence length="448" mass="50976">MDIVNLIIVAVLIALTAFFVASEFAIVKLRSSRLDQLIAEGNNSAIAAKKVTSNLDEYLSACQLGITITALGLGWLGEPTLEVILHPLLELLNVNESIVSVLTIVLAFIMITYLHVVVGELAPKTIAIQKAEFITLLFARPLIFFYRVMYPFIWVLNGSANLLIRLIGLKPASEHELAHTEEELRIILSESYKSGEINQSEFKYVNRIFEFDDRIAKEIMVPRTEIVTTSVEKSFQENLDIMRSEKFTRYPVVNGDKDHILGMVNIKEIFTDLYYLTAEERKNTSIQKYIRPVIQVIESIPIHDLLIKMQKDRVHMAILMDEYGGTAGLVTVEDIIEEIVGDIRDEFDHDEVPDIQKRGEHHYVVDGKVLLYEINNMLGLDIDDEDIDTLGGWILTQNIESKQGDVLTYQGYEFHILDMEGHLIRSVEIQEKVHDEEGESELIESIEE</sequence>
<dbReference type="PROSITE" id="PS51846">
    <property type="entry name" value="CNNM"/>
    <property type="match status" value="1"/>
</dbReference>
<dbReference type="AlphaFoldDB" id="A0A1L3MX69"/>
<dbReference type="EMBL" id="CP016020">
    <property type="protein sequence ID" value="APH06934.1"/>
    <property type="molecule type" value="Genomic_DNA"/>
</dbReference>
<dbReference type="SUPFAM" id="SSF56176">
    <property type="entry name" value="FAD-binding/transporter-associated domain-like"/>
    <property type="match status" value="1"/>
</dbReference>
<protein>
    <recommendedName>
        <fullName evidence="16">Transporter associated domain protein</fullName>
    </recommendedName>
</protein>
<keyword evidence="5" id="KW-0677">Repeat</keyword>
<dbReference type="Proteomes" id="UP000181936">
    <property type="component" value="Chromosome"/>
</dbReference>
<evidence type="ECO:0000313" key="15">
    <source>
        <dbReference type="Proteomes" id="UP000181936"/>
    </source>
</evidence>
<feature type="domain" description="CBS" evidence="12">
    <location>
        <begin position="289"/>
        <end position="346"/>
    </location>
</feature>
<evidence type="ECO:0000259" key="13">
    <source>
        <dbReference type="PROSITE" id="PS51846"/>
    </source>
</evidence>
<feature type="transmembrane region" description="Helical" evidence="11">
    <location>
        <begin position="97"/>
        <end position="121"/>
    </location>
</feature>
<dbReference type="InterPro" id="IPR005170">
    <property type="entry name" value="Transptr-assoc_dom"/>
</dbReference>
<comment type="subcellular location">
    <subcellularLocation>
        <location evidence="1">Cell membrane</location>
        <topology evidence="1">Multi-pass membrane protein</topology>
    </subcellularLocation>
</comment>
<keyword evidence="3" id="KW-1003">Cell membrane</keyword>
<gene>
    <name evidence="14" type="ORF">A9C19_03220</name>
</gene>
<dbReference type="Pfam" id="PF03471">
    <property type="entry name" value="CorC_HlyC"/>
    <property type="match status" value="1"/>
</dbReference>
<dbReference type="InterPro" id="IPR044751">
    <property type="entry name" value="Ion_transp-like_CBS"/>
</dbReference>
<evidence type="ECO:0000256" key="6">
    <source>
        <dbReference type="ARBA" id="ARBA00022989"/>
    </source>
</evidence>
<keyword evidence="6 10" id="KW-1133">Transmembrane helix</keyword>
<name>A0A1L3MX69_9BACI</name>
<dbReference type="FunFam" id="3.10.580.10:FF:000002">
    <property type="entry name" value="Magnesium/cobalt efflux protein CorC"/>
    <property type="match status" value="1"/>
</dbReference>
<evidence type="ECO:0000256" key="1">
    <source>
        <dbReference type="ARBA" id="ARBA00004651"/>
    </source>
</evidence>
<dbReference type="InterPro" id="IPR051676">
    <property type="entry name" value="UPF0053_domain"/>
</dbReference>
<proteinExistence type="inferred from homology"/>
<feature type="transmembrane region" description="Helical" evidence="11">
    <location>
        <begin position="6"/>
        <end position="27"/>
    </location>
</feature>
<dbReference type="Pfam" id="PF00571">
    <property type="entry name" value="CBS"/>
    <property type="match status" value="2"/>
</dbReference>
<dbReference type="CDD" id="cd04590">
    <property type="entry name" value="CBS_pair_CorC_HlyC_assoc"/>
    <property type="match status" value="1"/>
</dbReference>
<dbReference type="Gene3D" id="3.30.465.10">
    <property type="match status" value="1"/>
</dbReference>
<comment type="similarity">
    <text evidence="2">Belongs to the UPF0053 family.</text>
</comment>
<dbReference type="InterPro" id="IPR036318">
    <property type="entry name" value="FAD-bd_PCMH-like_sf"/>
</dbReference>
<dbReference type="InterPro" id="IPR002550">
    <property type="entry name" value="CNNM"/>
</dbReference>
<accession>A0A1L3MX69</accession>
<organism evidence="14 15">
    <name type="scientific">Bacillus weihaiensis</name>
    <dbReference type="NCBI Taxonomy" id="1547283"/>
    <lineage>
        <taxon>Bacteria</taxon>
        <taxon>Bacillati</taxon>
        <taxon>Bacillota</taxon>
        <taxon>Bacilli</taxon>
        <taxon>Bacillales</taxon>
        <taxon>Bacillaceae</taxon>
        <taxon>Bacillus</taxon>
    </lineage>
</organism>
<evidence type="ECO:0000256" key="3">
    <source>
        <dbReference type="ARBA" id="ARBA00022475"/>
    </source>
</evidence>
<reference evidence="14 15" key="1">
    <citation type="journal article" date="2016" name="Sci. Rep.">
        <title>Complete genome sequence and transcriptomic analysis of a novel marine strain Bacillus weihaiensis reveals the mechanism of brown algae degradation.</title>
        <authorList>
            <person name="Zhu Y."/>
            <person name="Chen P."/>
            <person name="Bao Y."/>
            <person name="Men Y."/>
            <person name="Zeng Y."/>
            <person name="Yang J."/>
            <person name="Sun J."/>
            <person name="Sun Y."/>
        </authorList>
    </citation>
    <scope>NUCLEOTIDE SEQUENCE [LARGE SCALE GENOMIC DNA]</scope>
    <source>
        <strain evidence="14 15">Alg07</strain>
    </source>
</reference>
<keyword evidence="4 10" id="KW-0812">Transmembrane</keyword>
<evidence type="ECO:0000256" key="10">
    <source>
        <dbReference type="PROSITE-ProRule" id="PRU01193"/>
    </source>
</evidence>
<feature type="domain" description="CNNM transmembrane" evidence="13">
    <location>
        <begin position="1"/>
        <end position="201"/>
    </location>
</feature>
<dbReference type="InterPro" id="IPR016169">
    <property type="entry name" value="FAD-bd_PCMH_sub2"/>
</dbReference>
<dbReference type="InterPro" id="IPR046342">
    <property type="entry name" value="CBS_dom_sf"/>
</dbReference>
<feature type="transmembrane region" description="Helical" evidence="11">
    <location>
        <begin position="58"/>
        <end position="77"/>
    </location>
</feature>
<dbReference type="PANTHER" id="PTHR43099:SF2">
    <property type="entry name" value="UPF0053 PROTEIN YRKA"/>
    <property type="match status" value="1"/>
</dbReference>
<keyword evidence="8 10" id="KW-0472">Membrane</keyword>
<keyword evidence="7 9" id="KW-0129">CBS domain</keyword>
<evidence type="ECO:0000256" key="5">
    <source>
        <dbReference type="ARBA" id="ARBA00022737"/>
    </source>
</evidence>
<dbReference type="SUPFAM" id="SSF54631">
    <property type="entry name" value="CBS-domain pair"/>
    <property type="match status" value="1"/>
</dbReference>
<evidence type="ECO:0000313" key="14">
    <source>
        <dbReference type="EMBL" id="APH06934.1"/>
    </source>
</evidence>
<keyword evidence="15" id="KW-1185">Reference proteome</keyword>